<evidence type="ECO:0000256" key="18">
    <source>
        <dbReference type="ARBA" id="ARBA00022844"/>
    </source>
</evidence>
<feature type="chain" id="PRO_5023565022" description="Envelope glycoprotein gp160" evidence="33">
    <location>
        <begin position="32"/>
        <end position="850"/>
    </location>
</feature>
<keyword evidence="16 33" id="KW-0732">Signal</keyword>
<keyword evidence="20 33" id="KW-0261">Viral envelope protein</keyword>
<keyword evidence="23 33" id="KW-1039">Host endosome</keyword>
<dbReference type="GO" id="GO:1903908">
    <property type="term" value="P:positive regulation of plasma membrane raft polarization"/>
    <property type="evidence" value="ECO:0007669"/>
    <property type="project" value="UniProtKB-UniRule"/>
</dbReference>
<feature type="disulfide bond" evidence="33">
    <location>
        <begin position="592"/>
        <end position="598"/>
    </location>
</feature>
<feature type="domain" description="Human immunodeficiency virus 1 envelope glycoprotein Gp120" evidence="36">
    <location>
        <begin position="34"/>
        <end position="505"/>
    </location>
</feature>
<evidence type="ECO:0000256" key="20">
    <source>
        <dbReference type="ARBA" id="ARBA00022879"/>
    </source>
</evidence>
<evidence type="ECO:0000313" key="38">
    <source>
        <dbReference type="EMBL" id="ACD34195.1"/>
    </source>
</evidence>
<evidence type="ECO:0000256" key="1">
    <source>
        <dbReference type="ARBA" id="ARBA00004402"/>
    </source>
</evidence>
<keyword evidence="8 33" id="KW-1170">Fusion of virus membrane with host endosomal membrane</keyword>
<keyword evidence="22 33" id="KW-1133">Transmembrane helix</keyword>
<gene>
    <name evidence="33 38" type="primary">env</name>
</gene>
<dbReference type="GO" id="GO:0055036">
    <property type="term" value="C:virion membrane"/>
    <property type="evidence" value="ECO:0007669"/>
    <property type="project" value="UniProtKB-SubCell"/>
</dbReference>
<keyword evidence="9 33" id="KW-1032">Host cell membrane</keyword>
<evidence type="ECO:0000256" key="17">
    <source>
        <dbReference type="ARBA" id="ARBA00022804"/>
    </source>
</evidence>
<feature type="coiled-coil region" evidence="33">
    <location>
        <begin position="627"/>
        <end position="661"/>
    </location>
</feature>
<comment type="subcellular location">
    <molecule>Transmembrane protein gp41</molecule>
    <subcellularLocation>
        <location evidence="33">Virion membrane</location>
        <topology evidence="33">Single-pass type I membrane protein</topology>
    </subcellularLocation>
    <subcellularLocation>
        <location evidence="33">Host cell membrane</location>
        <topology evidence="33">Single-pass type I membrane protein</topology>
    </subcellularLocation>
    <subcellularLocation>
        <location evidence="33">Host endosome membrane</location>
        <topology evidence="33">Single-pass type I membrane protein</topology>
    </subcellularLocation>
    <text evidence="33">It is probably concentrated at the site of budding and incorporated into the virions possibly by contacts between the cytoplasmic tail of Env and the N-terminus of Gag.</text>
</comment>
<comment type="function">
    <text evidence="33">Surface protein gp120: Attaches the virus to the host lymphoid cell by binding to the primary receptor CD4. This interaction induces a structural rearrangement creating a high affinity binding site for a chemokine coreceptor like CXCR4 and/or CCR5. Acts as a ligand for CD209/DC-SIGN and CLEC4M/DC-SIGNR, which are respectively found on dendritic cells (DCs), and on endothelial cells of liver sinusoids and lymph node sinuses. These interactions allow capture of viral particles at mucosal surfaces by these cells and subsequent transmission to permissive cells. HIV subverts the migration properties of dendritic cells to gain access to CD4+ T-cells in lymph nodes. Virus transmission to permissive T-cells occurs either in trans (without DCs infection, through viral capture and transmission), or in cis (following DCs productive infection, through the usual CD4-gp120 interaction), thereby inducing a robust infection. In trans infection, bound virions remain infectious over days and it is proposed that they are not degraded, but protected in non-lysosomal acidic organelles within the DCs close to the cell membrane thus contributing to the viral infectious potential during DCs' migration from the periphery to the lymphoid tissues. On arrival at lymphoid tissues, intact virions recycle back to DCs' cell surface allowing virus transmission to CD4+ T-cells.</text>
</comment>
<feature type="transmembrane region" description="Helical" evidence="34">
    <location>
        <begin position="672"/>
        <end position="699"/>
    </location>
</feature>
<comment type="function">
    <text evidence="33">Envelope glycoprotein gp160: Oligomerizes in the host endoplasmic reticulum into predominantly trimers. In a second time, gp160 transits in the host Golgi, where glycosylation is completed. The precursor is then proteolytically cleaved in the trans-Golgi and thereby activated by cellular furin or furin-like proteases to produce gp120 and gp41.</text>
</comment>
<comment type="PTM">
    <text evidence="33">Highly glycosylated by host. The high number of glycan on the protein is reffered to as 'glycan shield' because it contributes to hide protein sequence from adaptive immune system.</text>
</comment>
<evidence type="ECO:0000256" key="8">
    <source>
        <dbReference type="ARBA" id="ARBA00022510"/>
    </source>
</evidence>
<reference evidence="38" key="1">
    <citation type="journal article" date="2008" name="Proc. Natl. Acad. Sci. U.S.A.">
        <title>Identification and characterization of transmitted and early founder virus envelopes in primary HIV-1 infection.</title>
        <authorList>
            <person name="Keele B.F."/>
            <person name="Giorgi E.E."/>
            <person name="Salazar-Gonzalez J.F."/>
            <person name="Decker J.M."/>
            <person name="Pham K.T."/>
            <person name="Salazar M.G."/>
            <person name="Sun C."/>
            <person name="Grayson T."/>
            <person name="Wang S."/>
            <person name="Li H."/>
            <person name="Wei X."/>
            <person name="Jiang C."/>
            <person name="Kirchherr J.L."/>
            <person name="Gao F."/>
            <person name="Anderson J.A."/>
            <person name="Ping L.H."/>
            <person name="Swanstrom R."/>
            <person name="Tomaras G.D."/>
            <person name="Blattner W.A."/>
            <person name="Goepfert P.A."/>
            <person name="Kilby J.M."/>
            <person name="Saag M.S."/>
            <person name="Delwart E.L."/>
            <person name="Busch M.P."/>
            <person name="Cohen M.S."/>
            <person name="Montefiori D.C."/>
            <person name="Haynes B.F."/>
            <person name="Gaschen B."/>
            <person name="Athreya G.S."/>
            <person name="Lee H.Y."/>
            <person name="Wood N."/>
            <person name="Seoighe C."/>
            <person name="Perelson A.S."/>
            <person name="Bhattacharya T."/>
            <person name="Korber B.T."/>
            <person name="Hahn B.H."/>
            <person name="Shaw G.M."/>
        </authorList>
    </citation>
    <scope>NUCLEOTIDE SEQUENCE</scope>
    <source>
        <strain evidence="38">SMRE_A23</strain>
    </source>
</reference>
<feature type="region of interest" description="CD4-binding loop" evidence="33">
    <location>
        <begin position="363"/>
        <end position="373"/>
    </location>
</feature>
<dbReference type="FunFam" id="2.170.40.20:FF:000001">
    <property type="entry name" value="Envelope glycoprotein gp160"/>
    <property type="match status" value="1"/>
</dbReference>
<dbReference type="GO" id="GO:0020002">
    <property type="term" value="C:host cell plasma membrane"/>
    <property type="evidence" value="ECO:0007669"/>
    <property type="project" value="UniProtKB-SubCell"/>
</dbReference>
<name>B2YSV2_HV1</name>
<dbReference type="EMBL" id="EU578477">
    <property type="protein sequence ID" value="ACD34195.1"/>
    <property type="molecule type" value="Genomic_RNA"/>
</dbReference>
<dbReference type="SUPFAM" id="SSF56502">
    <property type="entry name" value="gp120 core"/>
    <property type="match status" value="2"/>
</dbReference>
<evidence type="ECO:0000256" key="28">
    <source>
        <dbReference type="ARBA" id="ARBA00023180"/>
    </source>
</evidence>
<comment type="subcellular location">
    <subcellularLocation>
        <location evidence="3">Host cell membrane</location>
        <topology evidence="3">Peripheral membrane protein</topology>
    </subcellularLocation>
    <subcellularLocation>
        <location evidence="1">Host cell membrane</location>
        <topology evidence="1">Single-pass type I membrane protein</topology>
    </subcellularLocation>
    <subcellularLocation>
        <location evidence="2">Host endosome membrane</location>
        <topology evidence="2">Peripheral membrane protein</topology>
    </subcellularLocation>
    <subcellularLocation>
        <location evidence="5">Host endosome membrane</location>
        <topology evidence="5">Single-pass type I membrane protein</topology>
    </subcellularLocation>
    <subcellularLocation>
        <location evidence="6">Virion membrane</location>
        <topology evidence="6">Peripheral membrane protein</topology>
    </subcellularLocation>
    <subcellularLocation>
        <location evidence="4">Virion membrane</location>
        <topology evidence="4">Single-pass type I membrane protein</topology>
    </subcellularLocation>
</comment>
<comment type="subunit">
    <text evidence="32">The mature envelope protein (Env) consists of a homotrimer of non-covalently associated gp120-gp41 heterodimers. The resulting complex protrudes from the virus surface as a spike. There seems to be as few as 10 spikes on the average virion. Interacts with host CD4, CCR5 and CXCR4. Gp120 also interacts with the C-type lectins CD209/DC-SIGN and CLEC4M/DC-SIGNR (collectively referred to as DC-SIGN(R)). Gp120 and gp41 interact with GalCer. Gp120 interacts with host ITGA4/ITGB7 complex; on CD4+ T-cells, this interaction results in rapid activation of integrin ITGAL/LFA-1, which facilitates efficient cell-to-cell spreading of HIV-1. Gp120 interacts with cell-associated heparan sulfate; this interaction increases virus infectivity on permissive cells and may be involved in infection of CD4- cells.</text>
</comment>
<evidence type="ECO:0000256" key="2">
    <source>
        <dbReference type="ARBA" id="ARBA00004433"/>
    </source>
</evidence>
<evidence type="ECO:0000256" key="11">
    <source>
        <dbReference type="ARBA" id="ARBA00022581"/>
    </source>
</evidence>
<evidence type="ECO:0000256" key="32">
    <source>
        <dbReference type="ARBA" id="ARBA00062028"/>
    </source>
</evidence>
<keyword evidence="25 33" id="KW-0472">Membrane</keyword>
<evidence type="ECO:0000256" key="10">
    <source>
        <dbReference type="ARBA" id="ARBA00022570"/>
    </source>
</evidence>
<organismHost>
    <name type="scientific">Homo sapiens</name>
    <name type="common">Human</name>
    <dbReference type="NCBI Taxonomy" id="9606"/>
</organismHost>
<evidence type="ECO:0000256" key="16">
    <source>
        <dbReference type="ARBA" id="ARBA00022729"/>
    </source>
</evidence>
<feature type="chain" id="PRO_5023565021" description="Transmembrane protein gp41" evidence="33">
    <location>
        <begin position="506"/>
        <end position="850"/>
    </location>
</feature>
<dbReference type="GO" id="GO:0019031">
    <property type="term" value="C:viral envelope"/>
    <property type="evidence" value="ECO:0007669"/>
    <property type="project" value="UniProtKB-KW"/>
</dbReference>
<protein>
    <recommendedName>
        <fullName evidence="33">Envelope glycoprotein gp160</fullName>
    </recommendedName>
    <alternativeName>
        <fullName evidence="33">Env polyprotein</fullName>
    </alternativeName>
    <component>
        <recommendedName>
            <fullName evidence="33">Surface protein gp120</fullName>
            <shortName evidence="33">SU</shortName>
        </recommendedName>
        <alternativeName>
            <fullName evidence="33">Glycoprotein 120</fullName>
            <shortName evidence="33">gp120</shortName>
        </alternativeName>
    </component>
    <component>
        <recommendedName>
            <fullName evidence="33">Transmembrane protein gp41</fullName>
            <shortName evidence="33">TM</shortName>
        </recommendedName>
        <alternativeName>
            <fullName evidence="33">Glycoprotein 41</fullName>
            <shortName evidence="33">gp41</shortName>
        </alternativeName>
    </component>
</protein>
<comment type="similarity">
    <text evidence="33">Belongs to the HIV-1 env protein family.</text>
</comment>
<evidence type="ECO:0000256" key="14">
    <source>
        <dbReference type="ARBA" id="ARBA00022692"/>
    </source>
</evidence>
<evidence type="ECO:0000256" key="26">
    <source>
        <dbReference type="ARBA" id="ARBA00023139"/>
    </source>
</evidence>
<comment type="subunit">
    <text evidence="33">The mature envelope protein (Env) consists of a homotrimer of non-covalently associated gp120-gp41 heterodimers. The resulting complex protrudes from the virus surface as a spike. There seems to be as few as 10 spikes on the average virion. Surface protein gp120 interacts with host CD4, CCR5 and CXCR4. Gp120 also interacts with the C-type lectins CD209/DC-SIGN and CLEC4M/DC-SIGNR (collectively referred to as DC-SIGN(R)). Gp120 and gp41 interact with GalCer. Gp120 interacts with host ITGA4/ITGB7 complex; on CD4+ T-cells, this interaction results in rapid activation of integrin ITGAL/LFA-1, which facilitates efficient cell-to-cell spreading of HIV-1. Gp120 interacts with cell-associated heparan sulfate; this interaction increases virus infectivity on permissive cells and may be involved in infection of CD4- cells.</text>
</comment>
<keyword evidence="30 33" id="KW-0449">Lipoprotein</keyword>
<evidence type="ECO:0000256" key="27">
    <source>
        <dbReference type="ARBA" id="ARBA00023157"/>
    </source>
</evidence>
<evidence type="ECO:0000256" key="21">
    <source>
        <dbReference type="ARBA" id="ARBA00022890"/>
    </source>
</evidence>
<dbReference type="GO" id="GO:0075512">
    <property type="term" value="P:clathrin-dependent endocytosis of virus by host cell"/>
    <property type="evidence" value="ECO:0007669"/>
    <property type="project" value="UniProtKB-UniRule"/>
</dbReference>
<comment type="miscellaneous">
    <text evidence="33">Inhibitors targeting HIV-1 viral envelope proteins are used as antiretroviral drugs. Attachment of virions to the cell surface via non-specific interactions and CD4 binding can be blocked by inhibitors that include cyanovirin-N, cyclotriazadisulfonamide analogs, PRO 2000, TNX 355 and PRO 542. In addition, BMS 806 can block CD4-induced conformational changes. Env interactions with the coreceptor molecules can be targeted by CCR5 antagonists including SCH-D, maraviroc (UK 427857) and aplaviroc (GW 873140), and the CXCR4 antagonist AMD 070. Fusion of viral and cellular membranes can be inhibited by peptides such as enfuvirtide and tifuvirtide (T 1249). Resistance to inhibitors associated with mutations in Env are observed. Most of the time, single mutations confer only a modest reduction in drug susceptibility. Combination of several mutations is usually required to develop a high-level drug resistance.</text>
</comment>
<keyword evidence="11 33" id="KW-0945">Host-virus interaction</keyword>
<keyword evidence="24 33" id="KW-0175">Coiled coil</keyword>
<keyword evidence="7 33" id="KW-1168">Fusion of virus membrane with host membrane</keyword>
<keyword evidence="15 33" id="KW-0053">Apoptosis</keyword>
<comment type="domain">
    <text evidence="33">Some of the most genetically diverse regions of the viral genome are present in Env. They are called variable regions 1 through 5 (V1 through V5). Coreceptor usage of gp120 is determined mainly by the primary structure of the third variable region (V3) in the outer domain of gp120. The sequence of V3 determines which coreceptor, CCR5 and/or CXCR4 (corresponding to R5/macrophage, X4/T cell and R5X4/T cell and macrophage tropism), is used to trigger the fusion potential of the Env complex, and hence which cells the virus can infect. Binding to CCR5 involves a region adjacent in addition to V3.</text>
</comment>
<evidence type="ECO:0000256" key="24">
    <source>
        <dbReference type="ARBA" id="ARBA00023054"/>
    </source>
</evidence>
<keyword evidence="31 33" id="KW-1160">Virus entry into host cell</keyword>
<evidence type="ECO:0000256" key="33">
    <source>
        <dbReference type="HAMAP-Rule" id="MF_04083"/>
    </source>
</evidence>
<dbReference type="GO" id="GO:0052031">
    <property type="term" value="P:symbiont-mediated perturbation of host defense response"/>
    <property type="evidence" value="ECO:0007669"/>
    <property type="project" value="UniProtKB-UniRule"/>
</dbReference>
<dbReference type="InterPro" id="IPR000777">
    <property type="entry name" value="HIV1_Gp120"/>
</dbReference>
<comment type="subcellular location">
    <molecule>Surface protein gp120</molecule>
    <subcellularLocation>
        <location evidence="33">Virion membrane</location>
        <topology evidence="33">Peripheral membrane protein</topology>
    </subcellularLocation>
    <subcellularLocation>
        <location evidence="33">Host cell membrane</location>
        <topology evidence="33">Peripheral membrane protein</topology>
    </subcellularLocation>
    <subcellularLocation>
        <location evidence="33">Host endosome membrane</location>
        <topology evidence="33">Single-pass type I membrane protein</topology>
    </subcellularLocation>
    <text evidence="33">The surface protein is not anchored to the viral envelope, but associates with the extravirion surface through its binding to TM. It is probably concentrated at the site of budding and incorporated into the virions possibly by contacts between the cytoplasmic tail of Env and the N-terminus of Gag.</text>
</comment>
<dbReference type="Gene3D" id="1.10.287.210">
    <property type="match status" value="1"/>
</dbReference>
<organism evidence="38">
    <name type="scientific">Human immunodeficiency virus type 1</name>
    <name type="common">HIV-1</name>
    <dbReference type="NCBI Taxonomy" id="11676"/>
    <lineage>
        <taxon>Viruses</taxon>
        <taxon>Riboviria</taxon>
        <taxon>Pararnavirae</taxon>
        <taxon>Artverviricota</taxon>
        <taxon>Revtraviricetes</taxon>
        <taxon>Ortervirales</taxon>
        <taxon>Retroviridae</taxon>
        <taxon>Orthoretrovirinae</taxon>
        <taxon>Lentivirus</taxon>
        <taxon>Lentivirus humimdef1</taxon>
    </lineage>
</organism>
<evidence type="ECO:0000256" key="5">
    <source>
        <dbReference type="ARBA" id="ARBA00004578"/>
    </source>
</evidence>
<dbReference type="FunFam" id="2.170.40.20:FF:000003">
    <property type="entry name" value="Envelope glycoprotein gp160"/>
    <property type="match status" value="1"/>
</dbReference>
<feature type="disulfide bond" evidence="33">
    <location>
        <begin position="229"/>
        <end position="240"/>
    </location>
</feature>
<dbReference type="HAMAP" id="MF_04083">
    <property type="entry name" value="HIV_ENV"/>
    <property type="match status" value="1"/>
</dbReference>
<comment type="domain">
    <text evidence="33">The CD4-binding region is targeted by the antibody b12.</text>
</comment>
<keyword evidence="21 33" id="KW-1164">Virus endocytosis by host</keyword>
<dbReference type="FunFam" id="1.20.5.490:FF:000001">
    <property type="entry name" value="Envelope glycoprotein gp160"/>
    <property type="match status" value="1"/>
</dbReference>
<keyword evidence="13 33" id="KW-0165">Cleavage on pair of basic residues</keyword>
<evidence type="ECO:0000256" key="30">
    <source>
        <dbReference type="ARBA" id="ARBA00023288"/>
    </source>
</evidence>
<feature type="region of interest" description="Disordered" evidence="35">
    <location>
        <begin position="713"/>
        <end position="738"/>
    </location>
</feature>
<keyword evidence="17 33" id="KW-1161">Viral attachment to host cell</keyword>
<proteinExistence type="inferred from homology"/>
<evidence type="ECO:0000256" key="6">
    <source>
        <dbReference type="ARBA" id="ARBA00004650"/>
    </source>
</evidence>
<keyword evidence="26 33" id="KW-0564">Palmitate</keyword>
<dbReference type="InterPro" id="IPR000328">
    <property type="entry name" value="GP41-like"/>
</dbReference>
<evidence type="ECO:0000256" key="19">
    <source>
        <dbReference type="ARBA" id="ARBA00022870"/>
    </source>
</evidence>
<comment type="domain">
    <text evidence="33">The YXXL motif is involved in determining the exact site of viral release at the surface of infected mononuclear cells and promotes endocytosis. YXXL and di-leucine endocytosis motifs interact directly or indirectly with the clathrin adapter complexes, opperate independently, and their activities are not additive.</text>
</comment>
<evidence type="ECO:0000256" key="7">
    <source>
        <dbReference type="ARBA" id="ARBA00022506"/>
    </source>
</evidence>
<dbReference type="GO" id="GO:0039654">
    <property type="term" value="P:fusion of virus membrane with host endosome membrane"/>
    <property type="evidence" value="ECO:0007669"/>
    <property type="project" value="UniProtKB-UniRule"/>
</dbReference>
<feature type="region of interest" description="Fusion peptide" evidence="33">
    <location>
        <begin position="506"/>
        <end position="526"/>
    </location>
</feature>
<keyword evidence="18 33" id="KW-0946">Virion</keyword>
<keyword evidence="10 33" id="KW-1165">Clathrin-mediated endocytosis of virus by host</keyword>
<keyword evidence="14 33" id="KW-0812">Transmembrane</keyword>
<dbReference type="GO" id="GO:0005198">
    <property type="term" value="F:structural molecule activity"/>
    <property type="evidence" value="ECO:0007669"/>
    <property type="project" value="UniProtKB-UniRule"/>
</dbReference>
<evidence type="ECO:0000256" key="22">
    <source>
        <dbReference type="ARBA" id="ARBA00022989"/>
    </source>
</evidence>
<dbReference type="GO" id="GO:0019082">
    <property type="term" value="P:viral protein processing"/>
    <property type="evidence" value="ECO:0007669"/>
    <property type="project" value="UniProtKB-UniRule"/>
</dbReference>
<dbReference type="GO" id="GO:0019064">
    <property type="term" value="P:fusion of virus membrane with host plasma membrane"/>
    <property type="evidence" value="ECO:0007669"/>
    <property type="project" value="UniProtKB-UniRule"/>
</dbReference>
<comment type="caution">
    <text evidence="33">Lacks conserved residue(s) required for the propagation of feature annotation.</text>
</comment>
<feature type="region of interest" description="MPER; binding to GalCer" evidence="33">
    <location>
        <begin position="656"/>
        <end position="677"/>
    </location>
</feature>
<evidence type="ECO:0000256" key="23">
    <source>
        <dbReference type="ARBA" id="ARBA00023046"/>
    </source>
</evidence>
<keyword evidence="12 33" id="KW-1162">Viral penetration into host cytoplasm</keyword>
<comment type="PTM">
    <text evidence="33">Palmitoylation of the transmembrane protein and of Env polyprotein (prior to its proteolytic cleavage) is essential for their association with host cell membrane lipid rafts. Palmitoylation is therefore required for envelope trafficking to classical lipid rafts, but not for viral replication.</text>
</comment>
<feature type="region of interest" description="V5" evidence="33">
    <location>
        <begin position="455"/>
        <end position="465"/>
    </location>
</feature>
<reference evidence="38" key="2">
    <citation type="submission" date="2008-03" db="EMBL/GenBank/DDBJ databases">
        <authorList>
            <person name="Salazar-Gonzalez J."/>
        </authorList>
    </citation>
    <scope>NUCLEOTIDE SEQUENCE</scope>
    <source>
        <strain evidence="38">SMRE_A23</strain>
    </source>
</reference>
<dbReference type="SUPFAM" id="SSF58069">
    <property type="entry name" value="Virus ectodomain"/>
    <property type="match status" value="1"/>
</dbReference>
<dbReference type="InterPro" id="IPR037527">
    <property type="entry name" value="Gp160"/>
</dbReference>
<dbReference type="Pfam" id="PF00517">
    <property type="entry name" value="GP41"/>
    <property type="match status" value="1"/>
</dbReference>
<dbReference type="GO" id="GO:0016020">
    <property type="term" value="C:membrane"/>
    <property type="evidence" value="ECO:0007669"/>
    <property type="project" value="UniProtKB-UniRule"/>
</dbReference>
<keyword evidence="29 33" id="KW-0899">Viral immunoevasion</keyword>
<comment type="miscellaneous">
    <text evidence="33">HIV-1 lineages are divided in three main groups, M (for Major), O (for Outlier), and N (for New, or Non-M, Non-O). The vast majority of strains found worldwide belong to the group M. Group O seems to be endemic to and largely confined to Cameroon and neighboring countries in West Central Africa, where these viruses represent a small minority of HIV-1 strains. The group N is represented by a limited number of isolates from Cameroonian persons. The group M is further subdivided in 9 clades or subtypes (A to D, F to H, J and K).</text>
</comment>
<comment type="domain">
    <text evidence="33 34">The 17 amino acids long immunosuppressive region is present in many retroviral envelope proteins. Synthetic peptides derived from this relatively conserved sequence inhibit immune function in vitro and in vivo.</text>
</comment>
<feature type="domain" description="Retroviral envelope protein GP41-like" evidence="37">
    <location>
        <begin position="524"/>
        <end position="713"/>
    </location>
</feature>
<keyword evidence="27 33" id="KW-1015">Disulfide bond</keyword>
<dbReference type="GO" id="GO:0019062">
    <property type="term" value="P:virion attachment to host cell"/>
    <property type="evidence" value="ECO:0007669"/>
    <property type="project" value="UniProtKB-UniRule"/>
</dbReference>
<evidence type="ECO:0000256" key="15">
    <source>
        <dbReference type="ARBA" id="ARBA00022703"/>
    </source>
</evidence>
<dbReference type="Gene3D" id="1.20.5.490">
    <property type="entry name" value="Single helix bin"/>
    <property type="match status" value="1"/>
</dbReference>
<feature type="disulfide bond" evidence="33">
    <location>
        <begin position="219"/>
        <end position="248"/>
    </location>
</feature>
<feature type="short sequence motif" description="Di-leucine internalization motif" evidence="33">
    <location>
        <begin position="849"/>
        <end position="850"/>
    </location>
</feature>
<dbReference type="Gene3D" id="2.170.40.20">
    <property type="entry name" value="Human immunodeficiency virus 1, Gp160, envelope glycoprotein"/>
    <property type="match status" value="2"/>
</dbReference>
<feature type="short sequence motif" description="YXXL motif; contains endocytosis signal" evidence="33">
    <location>
        <begin position="706"/>
        <end position="709"/>
    </location>
</feature>
<evidence type="ECO:0000256" key="34">
    <source>
        <dbReference type="RuleBase" id="RU363095"/>
    </source>
</evidence>
<evidence type="ECO:0000259" key="36">
    <source>
        <dbReference type="Pfam" id="PF00516"/>
    </source>
</evidence>
<evidence type="ECO:0000256" key="13">
    <source>
        <dbReference type="ARBA" id="ARBA00022685"/>
    </source>
</evidence>
<dbReference type="InterPro" id="IPR036377">
    <property type="entry name" value="Gp120_core_sf"/>
</dbReference>
<feature type="region of interest" description="Immunosuppression" evidence="33">
    <location>
        <begin position="568"/>
        <end position="586"/>
    </location>
</feature>
<comment type="PTM">
    <text evidence="33">Specific enzymatic cleavages in vivo yield mature proteins. Envelope glycoproteins are synthesized as a inactive precursor that is heavily N-glycosylated and processed likely by host cell furin in the Golgi to yield the mature SU and TM proteins. The cleavage site between SU and TM requires the minimal sequence [KR]-X-[KR]-R. About 2 of the 9 disulfide bonds of gp41 are reduced by P4HB/PDI, following binding to CD4 receptor.</text>
</comment>
<feature type="disulfide bond" evidence="33">
    <location>
        <begin position="53"/>
        <end position="73"/>
    </location>
</feature>
<feature type="topological domain" description="Cytoplasmic" evidence="33">
    <location>
        <begin position="700"/>
        <end position="850"/>
    </location>
</feature>
<evidence type="ECO:0000256" key="3">
    <source>
        <dbReference type="ARBA" id="ARBA00004505"/>
    </source>
</evidence>
<dbReference type="GO" id="GO:0044175">
    <property type="term" value="C:host cell endosome membrane"/>
    <property type="evidence" value="ECO:0007669"/>
    <property type="project" value="UniProtKB-SubCell"/>
</dbReference>
<accession>B2YSV2</accession>
<dbReference type="Pfam" id="PF00516">
    <property type="entry name" value="GP120"/>
    <property type="match status" value="1"/>
</dbReference>
<evidence type="ECO:0000256" key="9">
    <source>
        <dbReference type="ARBA" id="ARBA00022511"/>
    </source>
</evidence>
<feature type="region of interest" description="V2" evidence="33">
    <location>
        <begin position="158"/>
        <end position="197"/>
    </location>
</feature>
<evidence type="ECO:0000259" key="37">
    <source>
        <dbReference type="Pfam" id="PF00517"/>
    </source>
</evidence>
<dbReference type="FunFam" id="1.10.287.210:FF:000001">
    <property type="entry name" value="Envelope glycoprotein gp160"/>
    <property type="match status" value="1"/>
</dbReference>
<evidence type="ECO:0000256" key="35">
    <source>
        <dbReference type="SAM" id="MobiDB-lite"/>
    </source>
</evidence>
<feature type="site" description="Cleavage; by host furin" evidence="33">
    <location>
        <begin position="505"/>
        <end position="506"/>
    </location>
</feature>
<comment type="function">
    <text evidence="33">Transmembrane protein gp41: Acts as a class I viral fusion protein. Under the current model, the protein has at least 3 conformational states: pre-fusion native state, pre-hairpin intermediate state, and post-fusion hairpin state. During fusion of viral and target intracellular membranes, the coiled coil regions (heptad repeats) assume a trimer-of-hairpins structure, positioning the fusion peptide in close proximity to the C-terminal region of the ectodomain. The formation of this structure appears to drive apposition and subsequent fusion of viral and target cell membranes. Complete fusion occurs in host cell endosomes and is dynamin-dependent, however some lipid transfer might occur at the plasma membrane. The virus undergoes clathrin-dependent internalization long before endosomal fusion, thus minimizing the surface exposure of conserved viral epitopes during fusion and reducing the efficacy of inhibitors targeting these epitopes. Membranes fusion leads to delivery of the nucleocapsid into the cytoplasm.</text>
</comment>
<evidence type="ECO:0000256" key="4">
    <source>
        <dbReference type="ARBA" id="ARBA00004563"/>
    </source>
</evidence>
<evidence type="ECO:0000256" key="31">
    <source>
        <dbReference type="ARBA" id="ARBA00023296"/>
    </source>
</evidence>
<evidence type="ECO:0000256" key="29">
    <source>
        <dbReference type="ARBA" id="ARBA00023280"/>
    </source>
</evidence>
<dbReference type="GO" id="GO:1903911">
    <property type="term" value="P:positive regulation of receptor clustering"/>
    <property type="evidence" value="ECO:0007669"/>
    <property type="project" value="UniProtKB-UniRule"/>
</dbReference>
<keyword evidence="19 33" id="KW-1043">Host membrane</keyword>
<keyword evidence="28 33" id="KW-0325">Glycoprotein</keyword>
<dbReference type="CDD" id="cd09909">
    <property type="entry name" value="HIV-1-like_HR1-HR2"/>
    <property type="match status" value="1"/>
</dbReference>
<evidence type="ECO:0000256" key="12">
    <source>
        <dbReference type="ARBA" id="ARBA00022595"/>
    </source>
</evidence>
<sequence length="850" mass="96263">MRAKEIQRNYQHWRGGILLLGMLMICSAEQNKTWVTVYYGVPVWKEATTTLFCASDAKAYDPEVHNVWATHACVPTDPNPQEVKLENVTENFNMWKNDMVDQMHEDIISLWDQSLKPCVKLTPLCVTLNCTDRLNNSTVNGTTNSSWGKMEPGEIKNCSFNVTHSIRDKISKEYALFNKLDIVPIDNDNASYRLISCNTSVITQACPKVSFEPIPIHYCAPAGFAILKCNNKTFSGKGPCTNVSTVQCTHGIRPVVSTQLLLNGSLAEEDIVIRSENFSNNAKIIIVQLKEPVEINCTRPNNNTRRSIHIGPGRAFYAHGDIIGDIRQAHCNISAEKWNKTLKQIADKLREQYGNKTISFKQSSGGDPEIVMHSFNCRGEFFYCNTTKLFNSSWNGNDTGEANSTISITLPCRIKQIINMWQEVEKAMYAPPIKGQIRCSSNITGLLLTRDGGSGNNDTEIFRPGGGNMRDNWRSELYKYKVVKIEPLGVAPTRAKRRTVQREKRAVTLGALFLGFLGSAGSTMGAASITLTVQARQLLSGIVQQQSNLLRAIEAQQHLLQLTVWGIKQLQARVLAIERYLRDQQLLGIWGCSGKLICTTSVPWNTSWSNKSLDKIWNNMTWMEWDREINNYTELIYSLIEQSQNQQEKNEQELLELDKWASLWNWFDISKWLWYIRLFIMIVGGLIGLRIVFTVLSLVNRVRQGYSPLSFQTHLPATRGPGRPEGIEEDGGETDRGRSESIVNGFLALIWIDLRSLCLFSYHRLRDLLLIVARIVELLGRRGWGILKYWWSLLQYWSQELKNSAVSLLNAIAIAVAEGTDRVIEIVQRIGRAILNVPVRIRQGLERALL</sequence>
<evidence type="ECO:0000256" key="25">
    <source>
        <dbReference type="ARBA" id="ARBA00023136"/>
    </source>
</evidence>
<feature type="lipid moiety-binding region" description="S-palmitoyl cysteine; by host" evidence="33">
    <location>
        <position position="758"/>
    </location>
</feature>
<comment type="domain">
    <text evidence="33">The membrane proximal external region (MPER) present in gp41 is a tryptophan-rich region recognized by the antibodies 2F5, Z13, and 4E10. MPER seems to play a role in fusion.</text>
</comment>